<evidence type="ECO:0000256" key="7">
    <source>
        <dbReference type="RuleBase" id="RU000304"/>
    </source>
</evidence>
<evidence type="ECO:0000256" key="5">
    <source>
        <dbReference type="ARBA" id="ARBA00022840"/>
    </source>
</evidence>
<dbReference type="SUPFAM" id="SSF56112">
    <property type="entry name" value="Protein kinase-like (PK-like)"/>
    <property type="match status" value="1"/>
</dbReference>
<keyword evidence="5 6" id="KW-0067">ATP-binding</keyword>
<dbReference type="PROSITE" id="PS00107">
    <property type="entry name" value="PROTEIN_KINASE_ATP"/>
    <property type="match status" value="1"/>
</dbReference>
<evidence type="ECO:0000256" key="1">
    <source>
        <dbReference type="ARBA" id="ARBA00022527"/>
    </source>
</evidence>
<dbReference type="InterPro" id="IPR000719">
    <property type="entry name" value="Prot_kinase_dom"/>
</dbReference>
<dbReference type="InterPro" id="IPR008271">
    <property type="entry name" value="Ser/Thr_kinase_AS"/>
</dbReference>
<dbReference type="PROSITE" id="PS00108">
    <property type="entry name" value="PROTEIN_KINASE_ST"/>
    <property type="match status" value="1"/>
</dbReference>
<comment type="similarity">
    <text evidence="7">Belongs to the protein kinase superfamily.</text>
</comment>
<feature type="domain" description="Protein kinase" evidence="8">
    <location>
        <begin position="76"/>
        <end position="370"/>
    </location>
</feature>
<sequence length="489" mass="55506">MGTSFSKKRDSKILSRRTIAWGGKYGVSPNSSIETPPVVKALFGEDGVGLKERIEDKAKYVKFTIRGTVYRVHERYTLHELIGTGAYGKVVSAVDSLTGKNVAIKRIPALFNDRNDAIRVLREIKVARELGDHANIVRMVNFFLEPGKNPNVAYLVFERMSCDLRSVIDDEVELSIHRIRNIIYKILRAVKYLHSANVLHRDVKPGNILLNREDEEIKLCDFGLARGFADISKKSHRRSLTHYVVTRYYRAPEVITASGYGQGVDIWALGCVFAEMLGQKVMFRGEDEKSQVIAYLRALGKQDKKDLDFVKKGPAKTFLSSYNSTLDSKSSLPRIFEHVPKDARDLLERMLRFNPSRRIKVSEALEHPFFHPIRIVRTEINADNKFDLKFEKAFLGEGSKKNLAKILAEFRAEEDLWVRLSLTGAPSTARAEDSDGDEQDAEENSIVFDITPPKQDPTRRWGCGECFCSKGKNHMCFSSPEIKGATRKW</sequence>
<dbReference type="AlphaFoldDB" id="A0A7S0CX00"/>
<evidence type="ECO:0000259" key="8">
    <source>
        <dbReference type="PROSITE" id="PS50011"/>
    </source>
</evidence>
<evidence type="ECO:0000256" key="3">
    <source>
        <dbReference type="ARBA" id="ARBA00022741"/>
    </source>
</evidence>
<keyword evidence="4" id="KW-0418">Kinase</keyword>
<evidence type="ECO:0000256" key="6">
    <source>
        <dbReference type="PROSITE-ProRule" id="PRU10141"/>
    </source>
</evidence>
<dbReference type="Gene3D" id="1.10.510.10">
    <property type="entry name" value="Transferase(Phosphotransferase) domain 1"/>
    <property type="match status" value="1"/>
</dbReference>
<organism evidence="9">
    <name type="scientific">Amorphochlora amoebiformis</name>
    <dbReference type="NCBI Taxonomy" id="1561963"/>
    <lineage>
        <taxon>Eukaryota</taxon>
        <taxon>Sar</taxon>
        <taxon>Rhizaria</taxon>
        <taxon>Cercozoa</taxon>
        <taxon>Chlorarachniophyceae</taxon>
        <taxon>Amorphochlora</taxon>
    </lineage>
</organism>
<accession>A0A7S0CX00</accession>
<dbReference type="SMART" id="SM00220">
    <property type="entry name" value="S_TKc"/>
    <property type="match status" value="1"/>
</dbReference>
<dbReference type="EMBL" id="HBEM01005406">
    <property type="protein sequence ID" value="CAD8435952.1"/>
    <property type="molecule type" value="Transcribed_RNA"/>
</dbReference>
<dbReference type="Gene3D" id="3.30.200.20">
    <property type="entry name" value="Phosphorylase Kinase, domain 1"/>
    <property type="match status" value="1"/>
</dbReference>
<evidence type="ECO:0000256" key="2">
    <source>
        <dbReference type="ARBA" id="ARBA00022679"/>
    </source>
</evidence>
<dbReference type="GO" id="GO:0004674">
    <property type="term" value="F:protein serine/threonine kinase activity"/>
    <property type="evidence" value="ECO:0007669"/>
    <property type="project" value="UniProtKB-KW"/>
</dbReference>
<protein>
    <recommendedName>
        <fullName evidence="8">Protein kinase domain-containing protein</fullName>
    </recommendedName>
</protein>
<dbReference type="Pfam" id="PF00069">
    <property type="entry name" value="Pkinase"/>
    <property type="match status" value="1"/>
</dbReference>
<keyword evidence="2" id="KW-0808">Transferase</keyword>
<dbReference type="PROSITE" id="PS50011">
    <property type="entry name" value="PROTEIN_KINASE_DOM"/>
    <property type="match status" value="1"/>
</dbReference>
<name>A0A7S0CX00_9EUKA</name>
<dbReference type="PANTHER" id="PTHR24055">
    <property type="entry name" value="MITOGEN-ACTIVATED PROTEIN KINASE"/>
    <property type="match status" value="1"/>
</dbReference>
<feature type="binding site" evidence="6">
    <location>
        <position position="105"/>
    </location>
    <ligand>
        <name>ATP</name>
        <dbReference type="ChEBI" id="CHEBI:30616"/>
    </ligand>
</feature>
<dbReference type="InterPro" id="IPR011009">
    <property type="entry name" value="Kinase-like_dom_sf"/>
</dbReference>
<gene>
    <name evidence="9" type="ORF">LAMO00422_LOCUS3782</name>
</gene>
<dbReference type="GO" id="GO:0005524">
    <property type="term" value="F:ATP binding"/>
    <property type="evidence" value="ECO:0007669"/>
    <property type="project" value="UniProtKB-UniRule"/>
</dbReference>
<evidence type="ECO:0000256" key="4">
    <source>
        <dbReference type="ARBA" id="ARBA00022777"/>
    </source>
</evidence>
<dbReference type="FunFam" id="1.10.510.10:FF:000624">
    <property type="entry name" value="Mitogen-activated protein kinase"/>
    <property type="match status" value="1"/>
</dbReference>
<dbReference type="InterPro" id="IPR050117">
    <property type="entry name" value="MAPK"/>
</dbReference>
<reference evidence="9" key="1">
    <citation type="submission" date="2021-01" db="EMBL/GenBank/DDBJ databases">
        <authorList>
            <person name="Corre E."/>
            <person name="Pelletier E."/>
            <person name="Niang G."/>
            <person name="Scheremetjew M."/>
            <person name="Finn R."/>
            <person name="Kale V."/>
            <person name="Holt S."/>
            <person name="Cochrane G."/>
            <person name="Meng A."/>
            <person name="Brown T."/>
            <person name="Cohen L."/>
        </authorList>
    </citation>
    <scope>NUCLEOTIDE SEQUENCE</scope>
    <source>
        <strain evidence="9">CCMP2058</strain>
    </source>
</reference>
<evidence type="ECO:0000313" key="9">
    <source>
        <dbReference type="EMBL" id="CAD8435952.1"/>
    </source>
</evidence>
<proteinExistence type="inferred from homology"/>
<dbReference type="InterPro" id="IPR017441">
    <property type="entry name" value="Protein_kinase_ATP_BS"/>
</dbReference>
<keyword evidence="1 7" id="KW-0723">Serine/threonine-protein kinase</keyword>
<keyword evidence="3 6" id="KW-0547">Nucleotide-binding</keyword>